<dbReference type="InterPro" id="IPR001091">
    <property type="entry name" value="RM_Methyltransferase"/>
</dbReference>
<keyword evidence="11 18" id="KW-0068">Autocatalytic cleavage</keyword>
<dbReference type="SUPFAM" id="SSF53335">
    <property type="entry name" value="S-adenosyl-L-methionine-dependent methyltransferases"/>
    <property type="match status" value="1"/>
</dbReference>
<dbReference type="CDD" id="cd06529">
    <property type="entry name" value="S24_LexA-like"/>
    <property type="match status" value="1"/>
</dbReference>
<dbReference type="PRINTS" id="PR00726">
    <property type="entry name" value="LEXASERPTASE"/>
</dbReference>
<evidence type="ECO:0000256" key="13">
    <source>
        <dbReference type="ARBA" id="ARBA00023125"/>
    </source>
</evidence>
<evidence type="ECO:0000259" key="20">
    <source>
        <dbReference type="Pfam" id="PF00717"/>
    </source>
</evidence>
<dbReference type="Pfam" id="PF01726">
    <property type="entry name" value="LexA_DNA_bind"/>
    <property type="match status" value="1"/>
</dbReference>
<evidence type="ECO:0000256" key="1">
    <source>
        <dbReference type="ARBA" id="ARBA00007484"/>
    </source>
</evidence>
<evidence type="ECO:0000256" key="2">
    <source>
        <dbReference type="ARBA" id="ARBA00010203"/>
    </source>
</evidence>
<evidence type="ECO:0000256" key="5">
    <source>
        <dbReference type="ARBA" id="ARBA00022679"/>
    </source>
</evidence>
<feature type="active site" description="For autocatalytic cleavage activity" evidence="18">
    <location>
        <position position="156"/>
    </location>
</feature>
<keyword evidence="10 18" id="KW-0378">Hydrolase</keyword>
<dbReference type="PANTHER" id="PTHR33516">
    <property type="entry name" value="LEXA REPRESSOR"/>
    <property type="match status" value="1"/>
</dbReference>
<dbReference type="HAMAP" id="MF_00015">
    <property type="entry name" value="LexA"/>
    <property type="match status" value="1"/>
</dbReference>
<dbReference type="InterPro" id="IPR036390">
    <property type="entry name" value="WH_DNA-bd_sf"/>
</dbReference>
<evidence type="ECO:0000256" key="16">
    <source>
        <dbReference type="ARBA" id="ARBA00023236"/>
    </source>
</evidence>
<dbReference type="GO" id="GO:0032259">
    <property type="term" value="P:methylation"/>
    <property type="evidence" value="ECO:0007669"/>
    <property type="project" value="UniProtKB-KW"/>
</dbReference>
<keyword evidence="3 18" id="KW-0678">Repressor</keyword>
<dbReference type="GO" id="GO:0004252">
    <property type="term" value="F:serine-type endopeptidase activity"/>
    <property type="evidence" value="ECO:0007669"/>
    <property type="project" value="UniProtKB-UniRule"/>
</dbReference>
<dbReference type="PANTHER" id="PTHR33516:SF2">
    <property type="entry name" value="LEXA REPRESSOR-RELATED"/>
    <property type="match status" value="1"/>
</dbReference>
<comment type="caution">
    <text evidence="23">The sequence shown here is derived from an EMBL/GenBank/DDBJ whole genome shotgun (WGS) entry which is preliminary data.</text>
</comment>
<keyword evidence="12 18" id="KW-0805">Transcription regulation</keyword>
<dbReference type="NCBIfam" id="TIGR00498">
    <property type="entry name" value="lexA"/>
    <property type="match status" value="1"/>
</dbReference>
<evidence type="ECO:0000256" key="4">
    <source>
        <dbReference type="ARBA" id="ARBA00022603"/>
    </source>
</evidence>
<evidence type="ECO:0000256" key="14">
    <source>
        <dbReference type="ARBA" id="ARBA00023163"/>
    </source>
</evidence>
<dbReference type="InterPro" id="IPR036286">
    <property type="entry name" value="LexA/Signal_pep-like_sf"/>
</dbReference>
<dbReference type="GO" id="GO:0009307">
    <property type="term" value="P:DNA restriction-modification system"/>
    <property type="evidence" value="ECO:0007669"/>
    <property type="project" value="UniProtKB-KW"/>
</dbReference>
<evidence type="ECO:0000256" key="7">
    <source>
        <dbReference type="ARBA" id="ARBA00022705"/>
    </source>
</evidence>
<evidence type="ECO:0000313" key="23">
    <source>
        <dbReference type="EMBL" id="PIV38607.1"/>
    </source>
</evidence>
<protein>
    <recommendedName>
        <fullName evidence="18">LexA repressor</fullName>
        <ecNumber evidence="18">3.4.21.88</ecNumber>
    </recommendedName>
</protein>
<evidence type="ECO:0000256" key="6">
    <source>
        <dbReference type="ARBA" id="ARBA00022691"/>
    </source>
</evidence>
<feature type="domain" description="DNA methylase N-4/N-6" evidence="21">
    <location>
        <begin position="240"/>
        <end position="470"/>
    </location>
</feature>
<dbReference type="InterPro" id="IPR036388">
    <property type="entry name" value="WH-like_DNA-bd_sf"/>
</dbReference>
<evidence type="ECO:0000259" key="21">
    <source>
        <dbReference type="Pfam" id="PF01555"/>
    </source>
</evidence>
<keyword evidence="9 18" id="KW-0227">DNA damage</keyword>
<dbReference type="InterPro" id="IPR039418">
    <property type="entry name" value="LexA-like"/>
</dbReference>
<feature type="domain" description="LexA repressor DNA-binding" evidence="22">
    <location>
        <begin position="2"/>
        <end position="63"/>
    </location>
</feature>
<dbReference type="GO" id="GO:0015667">
    <property type="term" value="F:site-specific DNA-methyltransferase (cytosine-N4-specific) activity"/>
    <property type="evidence" value="ECO:0007669"/>
    <property type="project" value="UniProtKB-EC"/>
</dbReference>
<dbReference type="GO" id="GO:0006260">
    <property type="term" value="P:DNA replication"/>
    <property type="evidence" value="ECO:0007669"/>
    <property type="project" value="UniProtKB-UniRule"/>
</dbReference>
<evidence type="ECO:0000256" key="18">
    <source>
        <dbReference type="HAMAP-Rule" id="MF_00015"/>
    </source>
</evidence>
<comment type="catalytic activity">
    <reaction evidence="18">
        <text>Hydrolysis of Ala-|-Gly bond in repressor LexA.</text>
        <dbReference type="EC" id="3.4.21.88"/>
    </reaction>
</comment>
<dbReference type="InterPro" id="IPR006199">
    <property type="entry name" value="LexA_DNA-bd_dom"/>
</dbReference>
<dbReference type="Proteomes" id="UP000229247">
    <property type="component" value="Unassembled WGS sequence"/>
</dbReference>
<keyword evidence="6" id="KW-0949">S-adenosyl-L-methionine</keyword>
<dbReference type="SUPFAM" id="SSF46785">
    <property type="entry name" value="Winged helix' DNA-binding domain"/>
    <property type="match status" value="1"/>
</dbReference>
<evidence type="ECO:0000313" key="24">
    <source>
        <dbReference type="Proteomes" id="UP000229247"/>
    </source>
</evidence>
<evidence type="ECO:0000256" key="3">
    <source>
        <dbReference type="ARBA" id="ARBA00022491"/>
    </source>
</evidence>
<dbReference type="GO" id="GO:0008170">
    <property type="term" value="F:N-methyltransferase activity"/>
    <property type="evidence" value="ECO:0007669"/>
    <property type="project" value="InterPro"/>
</dbReference>
<evidence type="ECO:0000259" key="22">
    <source>
        <dbReference type="Pfam" id="PF01726"/>
    </source>
</evidence>
<dbReference type="Gene3D" id="1.10.10.10">
    <property type="entry name" value="Winged helix-like DNA-binding domain superfamily/Winged helix DNA-binding domain"/>
    <property type="match status" value="1"/>
</dbReference>
<name>A0A2M7D6E8_9BACT</name>
<dbReference type="FunFam" id="2.10.109.10:FF:000001">
    <property type="entry name" value="LexA repressor"/>
    <property type="match status" value="1"/>
</dbReference>
<keyword evidence="5" id="KW-0808">Transferase</keyword>
<dbReference type="AlphaFoldDB" id="A0A2M7D6E8"/>
<comment type="catalytic activity">
    <reaction evidence="17">
        <text>a 2'-deoxycytidine in DNA + S-adenosyl-L-methionine = an N(4)-methyl-2'-deoxycytidine in DNA + S-adenosyl-L-homocysteine + H(+)</text>
        <dbReference type="Rhea" id="RHEA:16857"/>
        <dbReference type="Rhea" id="RHEA-COMP:11369"/>
        <dbReference type="Rhea" id="RHEA-COMP:13674"/>
        <dbReference type="ChEBI" id="CHEBI:15378"/>
        <dbReference type="ChEBI" id="CHEBI:57856"/>
        <dbReference type="ChEBI" id="CHEBI:59789"/>
        <dbReference type="ChEBI" id="CHEBI:85452"/>
        <dbReference type="ChEBI" id="CHEBI:137933"/>
        <dbReference type="EC" id="2.1.1.113"/>
    </reaction>
</comment>
<dbReference type="GO" id="GO:0006281">
    <property type="term" value="P:DNA repair"/>
    <property type="evidence" value="ECO:0007669"/>
    <property type="project" value="UniProtKB-UniRule"/>
</dbReference>
<dbReference type="InterPro" id="IPR006197">
    <property type="entry name" value="Peptidase_S24_LexA"/>
</dbReference>
<dbReference type="InterPro" id="IPR006200">
    <property type="entry name" value="LexA"/>
</dbReference>
<keyword evidence="14 18" id="KW-0804">Transcription</keyword>
<feature type="domain" description="Peptidase S24/S26A/S26B/S26C" evidence="20">
    <location>
        <begin position="76"/>
        <end position="192"/>
    </location>
</feature>
<evidence type="ECO:0000256" key="19">
    <source>
        <dbReference type="RuleBase" id="RU003991"/>
    </source>
</evidence>
<keyword evidence="8" id="KW-0680">Restriction system</keyword>
<dbReference type="PRINTS" id="PR00508">
    <property type="entry name" value="S21N4MTFRASE"/>
</dbReference>
<dbReference type="Gene3D" id="2.10.109.10">
    <property type="entry name" value="Umud Fragment, subunit A"/>
    <property type="match status" value="1"/>
</dbReference>
<comment type="similarity">
    <text evidence="1 18 19">Belongs to the peptidase S24 family.</text>
</comment>
<dbReference type="Gene3D" id="3.40.50.150">
    <property type="entry name" value="Vaccinia Virus protein VP39"/>
    <property type="match status" value="1"/>
</dbReference>
<proteinExistence type="inferred from homology"/>
<evidence type="ECO:0000256" key="17">
    <source>
        <dbReference type="ARBA" id="ARBA00049120"/>
    </source>
</evidence>
<evidence type="ECO:0000256" key="15">
    <source>
        <dbReference type="ARBA" id="ARBA00023204"/>
    </source>
</evidence>
<dbReference type="GO" id="GO:0006508">
    <property type="term" value="P:proteolysis"/>
    <property type="evidence" value="ECO:0007669"/>
    <property type="project" value="InterPro"/>
</dbReference>
<feature type="DNA-binding region" description="H-T-H motif" evidence="18">
    <location>
        <begin position="26"/>
        <end position="46"/>
    </location>
</feature>
<dbReference type="Pfam" id="PF01555">
    <property type="entry name" value="N6_N4_Mtase"/>
    <property type="match status" value="1"/>
</dbReference>
<dbReference type="PROSITE" id="PS00093">
    <property type="entry name" value="N4_MTASE"/>
    <property type="match status" value="1"/>
</dbReference>
<comment type="similarity">
    <text evidence="2">Belongs to the N(4)/N(6)-methyltransferase family. N(4) subfamily.</text>
</comment>
<dbReference type="InterPro" id="IPR015927">
    <property type="entry name" value="Peptidase_S24_S26A/B/C"/>
</dbReference>
<evidence type="ECO:0000256" key="8">
    <source>
        <dbReference type="ARBA" id="ARBA00022747"/>
    </source>
</evidence>
<dbReference type="InterPro" id="IPR050077">
    <property type="entry name" value="LexA_repressor"/>
</dbReference>
<dbReference type="InterPro" id="IPR002941">
    <property type="entry name" value="DNA_methylase_N4/N6"/>
</dbReference>
<sequence>MITKRQKQTLDFITSFQKKKGFSPSLEEIKKHLKISSVSTAHFHVSRLRDLGYLAKEKNKPRAIDVVGRETMIKIPLLGTIAAGQPIEAIRDKEMIAIPKSKIPPSSEVYALRVIGNSMIDENINDGDVVLVRQQKTAENGQKIVALIDNCEATLKKYYKEKGCIRLQPANKTIEPIIIKRDRDIAIQGVVIDIIKNEKDLQIEELLPQKETKKYDTMPINKIICGDAVAEIKKIPDNSIDLIITSPPYDGIRKYNGFTFNLHATGKEIYRVLKEGGLAVMVIQDQTKNFGKSLTSFKTIVDWVDNVGFKLFETVIYKKYGAEGAWWNKRFRVDHEYMPIFLKGERPQYFNKDPLKIPSKHGGKTLTGGGTRLTNGVRIATRPITINPMKCRGTIWEYMTAGDGTRLKHQHPATFPDKIPFDFIQCFCPKDGIVLDPFIGSGTTALAAIQLDRNYIGIDTSTEYCELAKKRIEEEGAFNKTLF</sequence>
<keyword evidence="16 18" id="KW-0742">SOS response</keyword>
<feature type="active site" description="For autocatalytic cleavage activity" evidence="18">
    <location>
        <position position="118"/>
    </location>
</feature>
<comment type="function">
    <text evidence="18">Represses a number of genes involved in the response to DNA damage (SOS response), including recA and lexA. In the presence of single-stranded DNA, RecA interacts with LexA causing an autocatalytic cleavage which disrupts the DNA-binding part of LexA, leading to derepression of the SOS regulon and eventually DNA repair.</text>
</comment>
<evidence type="ECO:0000256" key="12">
    <source>
        <dbReference type="ARBA" id="ARBA00023015"/>
    </source>
</evidence>
<dbReference type="InterPro" id="IPR017985">
    <property type="entry name" value="MeTrfase_CN4_CS"/>
</dbReference>
<keyword evidence="15 18" id="KW-0234">DNA repair</keyword>
<evidence type="ECO:0000256" key="11">
    <source>
        <dbReference type="ARBA" id="ARBA00022813"/>
    </source>
</evidence>
<accession>A0A2M7D6E8</accession>
<keyword evidence="4" id="KW-0489">Methyltransferase</keyword>
<comment type="subunit">
    <text evidence="18">Homodimer.</text>
</comment>
<keyword evidence="13 18" id="KW-0238">DNA-binding</keyword>
<dbReference type="InterPro" id="IPR029063">
    <property type="entry name" value="SAM-dependent_MTases_sf"/>
</dbReference>
<gene>
    <name evidence="18" type="primary">lexA</name>
    <name evidence="23" type="ORF">COS30_01150</name>
</gene>
<dbReference type="Pfam" id="PF00717">
    <property type="entry name" value="Peptidase_S24"/>
    <property type="match status" value="1"/>
</dbReference>
<feature type="site" description="Cleavage; by autolysis" evidence="18">
    <location>
        <begin position="83"/>
        <end position="84"/>
    </location>
</feature>
<keyword evidence="7 18" id="KW-0235">DNA replication</keyword>
<dbReference type="EMBL" id="PEUE01000030">
    <property type="protein sequence ID" value="PIV38607.1"/>
    <property type="molecule type" value="Genomic_DNA"/>
</dbReference>
<dbReference type="GO" id="GO:0009432">
    <property type="term" value="P:SOS response"/>
    <property type="evidence" value="ECO:0007669"/>
    <property type="project" value="UniProtKB-UniRule"/>
</dbReference>
<evidence type="ECO:0000256" key="9">
    <source>
        <dbReference type="ARBA" id="ARBA00022763"/>
    </source>
</evidence>
<dbReference type="GO" id="GO:0003677">
    <property type="term" value="F:DNA binding"/>
    <property type="evidence" value="ECO:0007669"/>
    <property type="project" value="UniProtKB-UniRule"/>
</dbReference>
<evidence type="ECO:0000256" key="10">
    <source>
        <dbReference type="ARBA" id="ARBA00022801"/>
    </source>
</evidence>
<dbReference type="CDD" id="cd02440">
    <property type="entry name" value="AdoMet_MTases"/>
    <property type="match status" value="1"/>
</dbReference>
<dbReference type="EC" id="3.4.21.88" evidence="18"/>
<organism evidence="23 24">
    <name type="scientific">Candidatus Portnoybacteria bacterium CG02_land_8_20_14_3_00_45_8</name>
    <dbReference type="NCBI Taxonomy" id="1974807"/>
    <lineage>
        <taxon>Bacteria</taxon>
        <taxon>Candidatus Portnoyibacteriota</taxon>
    </lineage>
</organism>
<dbReference type="SUPFAM" id="SSF51306">
    <property type="entry name" value="LexA/Signal peptidase"/>
    <property type="match status" value="1"/>
</dbReference>
<dbReference type="GO" id="GO:0045892">
    <property type="term" value="P:negative regulation of DNA-templated transcription"/>
    <property type="evidence" value="ECO:0007669"/>
    <property type="project" value="UniProtKB-UniRule"/>
</dbReference>
<reference evidence="24" key="1">
    <citation type="submission" date="2017-09" db="EMBL/GenBank/DDBJ databases">
        <title>Depth-based differentiation of microbial function through sediment-hosted aquifers and enrichment of novel symbionts in the deep terrestrial subsurface.</title>
        <authorList>
            <person name="Probst A.J."/>
            <person name="Ladd B."/>
            <person name="Jarett J.K."/>
            <person name="Geller-Mcgrath D.E."/>
            <person name="Sieber C.M.K."/>
            <person name="Emerson J.B."/>
            <person name="Anantharaman K."/>
            <person name="Thomas B.C."/>
            <person name="Malmstrom R."/>
            <person name="Stieglmeier M."/>
            <person name="Klingl A."/>
            <person name="Woyke T."/>
            <person name="Ryan C.M."/>
            <person name="Banfield J.F."/>
        </authorList>
    </citation>
    <scope>NUCLEOTIDE SEQUENCE [LARGE SCALE GENOMIC DNA]</scope>
</reference>